<dbReference type="InterPro" id="IPR005225">
    <property type="entry name" value="Small_GTP-bd"/>
</dbReference>
<organism evidence="4">
    <name type="scientific">Megaviridae environmental sample</name>
    <dbReference type="NCBI Taxonomy" id="1737588"/>
    <lineage>
        <taxon>Viruses</taxon>
        <taxon>Varidnaviria</taxon>
        <taxon>Bamfordvirae</taxon>
        <taxon>Nucleocytoviricota</taxon>
        <taxon>Megaviricetes</taxon>
        <taxon>Imitervirales</taxon>
        <taxon>Mimiviridae</taxon>
        <taxon>environmental samples</taxon>
    </lineage>
</organism>
<evidence type="ECO:0000256" key="2">
    <source>
        <dbReference type="ARBA" id="ARBA00022741"/>
    </source>
</evidence>
<evidence type="ECO:0000313" key="4">
    <source>
        <dbReference type="EMBL" id="QFG73708.1"/>
    </source>
</evidence>
<dbReference type="InterPro" id="IPR050227">
    <property type="entry name" value="Rab"/>
</dbReference>
<dbReference type="PANTHER" id="PTHR47977">
    <property type="entry name" value="RAS-RELATED PROTEIN RAB"/>
    <property type="match status" value="1"/>
</dbReference>
<dbReference type="PRINTS" id="PR00449">
    <property type="entry name" value="RASTRNSFRMNG"/>
</dbReference>
<evidence type="ECO:0000256" key="3">
    <source>
        <dbReference type="ARBA" id="ARBA00023134"/>
    </source>
</evidence>
<dbReference type="CDD" id="cd00154">
    <property type="entry name" value="Rab"/>
    <property type="match status" value="1"/>
</dbReference>
<dbReference type="SUPFAM" id="SSF52540">
    <property type="entry name" value="P-loop containing nucleoside triphosphate hydrolases"/>
    <property type="match status" value="1"/>
</dbReference>
<dbReference type="Gene3D" id="3.40.50.300">
    <property type="entry name" value="P-loop containing nucleotide triphosphate hydrolases"/>
    <property type="match status" value="1"/>
</dbReference>
<reference evidence="4" key="1">
    <citation type="journal article" date="2019" name="Philos. Trans. R. Soc. Lond., B, Biol. Sci.">
        <title>Targeted metagenomic recovery of four divergent viruses reveals shared and distinctive characteristics of giant viruses of marine eukaryotes.</title>
        <authorList>
            <person name="Needham D.M."/>
            <person name="Poirier C."/>
            <person name="Hehenberger E."/>
            <person name="Jimenez V."/>
            <person name="Swalwell J.E."/>
            <person name="Santoro A.E."/>
            <person name="Worden A.Z."/>
        </authorList>
    </citation>
    <scope>NUCLEOTIDE SEQUENCE</scope>
    <source>
        <strain evidence="4">OPacV-662</strain>
    </source>
</reference>
<name>A0A5J6VIU3_9VIRU</name>
<dbReference type="InterPro" id="IPR001806">
    <property type="entry name" value="Small_GTPase"/>
</dbReference>
<keyword evidence="2" id="KW-0547">Nucleotide-binding</keyword>
<dbReference type="EMBL" id="MN448269">
    <property type="protein sequence ID" value="QFG73708.1"/>
    <property type="molecule type" value="Genomic_DNA"/>
</dbReference>
<dbReference type="GO" id="GO:0005525">
    <property type="term" value="F:GTP binding"/>
    <property type="evidence" value="ECO:0007669"/>
    <property type="project" value="UniProtKB-KW"/>
</dbReference>
<sequence length="120" mass="13822">MRVVVIGDSGVGKTSFIRHLTNTHTYECQSTIGADTIRMHYKGKKIDLWDTAGQEAYRSLIKMYVRGASVAILMFDLNKISTFKSLDYWWNHVKNSNVLCKYVVVGNKSDKMRDTMIYDM</sequence>
<dbReference type="PROSITE" id="PS51419">
    <property type="entry name" value="RAB"/>
    <property type="match status" value="1"/>
</dbReference>
<protein>
    <submittedName>
        <fullName evidence="4">Ras family protein</fullName>
    </submittedName>
</protein>
<dbReference type="SMART" id="SM00174">
    <property type="entry name" value="RHO"/>
    <property type="match status" value="1"/>
</dbReference>
<comment type="subcellular location">
    <subcellularLocation>
        <location evidence="1">Host cell membrane</location>
        <topology evidence="1">Lipid-anchor</topology>
        <orientation evidence="1">Cytoplasmic side</orientation>
    </subcellularLocation>
</comment>
<keyword evidence="3" id="KW-0342">GTP-binding</keyword>
<evidence type="ECO:0000256" key="1">
    <source>
        <dbReference type="ARBA" id="ARBA00004112"/>
    </source>
</evidence>
<dbReference type="GO" id="GO:0003924">
    <property type="term" value="F:GTPase activity"/>
    <property type="evidence" value="ECO:0007669"/>
    <property type="project" value="InterPro"/>
</dbReference>
<proteinExistence type="predicted"/>
<dbReference type="GO" id="GO:0020002">
    <property type="term" value="C:host cell plasma membrane"/>
    <property type="evidence" value="ECO:0007669"/>
    <property type="project" value="UniProtKB-SubCell"/>
</dbReference>
<dbReference type="Pfam" id="PF00071">
    <property type="entry name" value="Ras"/>
    <property type="match status" value="1"/>
</dbReference>
<dbReference type="NCBIfam" id="TIGR00231">
    <property type="entry name" value="small_GTP"/>
    <property type="match status" value="1"/>
</dbReference>
<dbReference type="SMART" id="SM00175">
    <property type="entry name" value="RAB"/>
    <property type="match status" value="1"/>
</dbReference>
<accession>A0A5J6VIU3</accession>
<dbReference type="InterPro" id="IPR027417">
    <property type="entry name" value="P-loop_NTPase"/>
</dbReference>